<dbReference type="InterPro" id="IPR039421">
    <property type="entry name" value="Type_1_exporter"/>
</dbReference>
<keyword evidence="3" id="KW-0547">Nucleotide-binding</keyword>
<dbReference type="CDD" id="cd03228">
    <property type="entry name" value="ABCC_MRP_Like"/>
    <property type="match status" value="1"/>
</dbReference>
<dbReference type="SUPFAM" id="SSF90123">
    <property type="entry name" value="ABC transporter transmembrane region"/>
    <property type="match status" value="1"/>
</dbReference>
<accession>A0A0R1N4P5</accession>
<dbReference type="Pfam" id="PF00664">
    <property type="entry name" value="ABC_membrane"/>
    <property type="match status" value="1"/>
</dbReference>
<evidence type="ECO:0008006" key="12">
    <source>
        <dbReference type="Google" id="ProtNLM"/>
    </source>
</evidence>
<dbReference type="InterPro" id="IPR003439">
    <property type="entry name" value="ABC_transporter-like_ATP-bd"/>
</dbReference>
<dbReference type="OrthoDB" id="2326711at2"/>
<dbReference type="Proteomes" id="UP000051330">
    <property type="component" value="Unassembled WGS sequence"/>
</dbReference>
<dbReference type="Gene3D" id="1.20.1560.10">
    <property type="entry name" value="ABC transporter type 1, transmembrane domain"/>
    <property type="match status" value="1"/>
</dbReference>
<feature type="transmembrane region" description="Helical" evidence="7">
    <location>
        <begin position="49"/>
        <end position="76"/>
    </location>
</feature>
<dbReference type="SMART" id="SM00382">
    <property type="entry name" value="AAA"/>
    <property type="match status" value="1"/>
</dbReference>
<evidence type="ECO:0000256" key="2">
    <source>
        <dbReference type="ARBA" id="ARBA00022692"/>
    </source>
</evidence>
<dbReference type="STRING" id="1423792.FD09_GL002743"/>
<dbReference type="PROSITE" id="PS00211">
    <property type="entry name" value="ABC_TRANSPORTER_1"/>
    <property type="match status" value="1"/>
</dbReference>
<evidence type="ECO:0000259" key="8">
    <source>
        <dbReference type="PROSITE" id="PS50893"/>
    </source>
</evidence>
<name>A0A0R1N4P5_9LACO</name>
<feature type="domain" description="ABC transporter" evidence="8">
    <location>
        <begin position="329"/>
        <end position="538"/>
    </location>
</feature>
<feature type="transmembrane region" description="Helical" evidence="7">
    <location>
        <begin position="123"/>
        <end position="144"/>
    </location>
</feature>
<evidence type="ECO:0000313" key="10">
    <source>
        <dbReference type="EMBL" id="KRL12757.1"/>
    </source>
</evidence>
<evidence type="ECO:0000256" key="7">
    <source>
        <dbReference type="SAM" id="Phobius"/>
    </source>
</evidence>
<feature type="transmembrane region" description="Helical" evidence="7">
    <location>
        <begin position="247"/>
        <end position="268"/>
    </location>
</feature>
<dbReference type="InterPro" id="IPR036640">
    <property type="entry name" value="ABC1_TM_sf"/>
</dbReference>
<dbReference type="InterPro" id="IPR017871">
    <property type="entry name" value="ABC_transporter-like_CS"/>
</dbReference>
<feature type="transmembrane region" description="Helical" evidence="7">
    <location>
        <begin position="150"/>
        <end position="168"/>
    </location>
</feature>
<dbReference type="PATRIC" id="fig|1423792.3.peg.2804"/>
<dbReference type="GO" id="GO:0005524">
    <property type="term" value="F:ATP binding"/>
    <property type="evidence" value="ECO:0007669"/>
    <property type="project" value="UniProtKB-KW"/>
</dbReference>
<evidence type="ECO:0000313" key="11">
    <source>
        <dbReference type="Proteomes" id="UP000051330"/>
    </source>
</evidence>
<dbReference type="PROSITE" id="PS50893">
    <property type="entry name" value="ABC_TRANSPORTER_2"/>
    <property type="match status" value="1"/>
</dbReference>
<dbReference type="AlphaFoldDB" id="A0A0R1N4P5"/>
<reference evidence="10 11" key="1">
    <citation type="journal article" date="2015" name="Genome Announc.">
        <title>Expanding the biotechnology potential of lactobacilli through comparative genomics of 213 strains and associated genera.</title>
        <authorList>
            <person name="Sun Z."/>
            <person name="Harris H.M."/>
            <person name="McCann A."/>
            <person name="Guo C."/>
            <person name="Argimon S."/>
            <person name="Zhang W."/>
            <person name="Yang X."/>
            <person name="Jeffery I.B."/>
            <person name="Cooney J.C."/>
            <person name="Kagawa T.F."/>
            <person name="Liu W."/>
            <person name="Song Y."/>
            <person name="Salvetti E."/>
            <person name="Wrobel A."/>
            <person name="Rasinkangas P."/>
            <person name="Parkhill J."/>
            <person name="Rea M.C."/>
            <person name="O'Sullivan O."/>
            <person name="Ritari J."/>
            <person name="Douillard F.P."/>
            <person name="Paul Ross R."/>
            <person name="Yang R."/>
            <person name="Briner A.E."/>
            <person name="Felis G.E."/>
            <person name="de Vos W.M."/>
            <person name="Barrangou R."/>
            <person name="Klaenhammer T.R."/>
            <person name="Caufield P.W."/>
            <person name="Cui Y."/>
            <person name="Zhang H."/>
            <person name="O'Toole P.W."/>
        </authorList>
    </citation>
    <scope>NUCLEOTIDE SEQUENCE [LARGE SCALE GENOMIC DNA]</scope>
    <source>
        <strain evidence="10 11">DSM 12744</strain>
    </source>
</reference>
<keyword evidence="4" id="KW-0067">ATP-binding</keyword>
<dbReference type="PANTHER" id="PTHR43394:SF1">
    <property type="entry name" value="ATP-BINDING CASSETTE SUB-FAMILY B MEMBER 10, MITOCHONDRIAL"/>
    <property type="match status" value="1"/>
</dbReference>
<evidence type="ECO:0000256" key="3">
    <source>
        <dbReference type="ARBA" id="ARBA00022741"/>
    </source>
</evidence>
<dbReference type="PANTHER" id="PTHR43394">
    <property type="entry name" value="ATP-DEPENDENT PERMEASE MDL1, MITOCHONDRIAL"/>
    <property type="match status" value="1"/>
</dbReference>
<evidence type="ECO:0000259" key="9">
    <source>
        <dbReference type="PROSITE" id="PS50929"/>
    </source>
</evidence>
<dbReference type="GO" id="GO:0015421">
    <property type="term" value="F:ABC-type oligopeptide transporter activity"/>
    <property type="evidence" value="ECO:0007669"/>
    <property type="project" value="TreeGrafter"/>
</dbReference>
<organism evidence="10 11">
    <name type="scientific">Schleiferilactobacillus perolens DSM 12744</name>
    <dbReference type="NCBI Taxonomy" id="1423792"/>
    <lineage>
        <taxon>Bacteria</taxon>
        <taxon>Bacillati</taxon>
        <taxon>Bacillota</taxon>
        <taxon>Bacilli</taxon>
        <taxon>Lactobacillales</taxon>
        <taxon>Lactobacillaceae</taxon>
        <taxon>Schleiferilactobacillus</taxon>
    </lineage>
</organism>
<dbReference type="InterPro" id="IPR027417">
    <property type="entry name" value="P-loop_NTPase"/>
</dbReference>
<dbReference type="SUPFAM" id="SSF52540">
    <property type="entry name" value="P-loop containing nucleoside triphosphate hydrolases"/>
    <property type="match status" value="1"/>
</dbReference>
<keyword evidence="6 7" id="KW-0472">Membrane</keyword>
<comment type="subcellular location">
    <subcellularLocation>
        <location evidence="1">Cell membrane</location>
        <topology evidence="1">Multi-pass membrane protein</topology>
    </subcellularLocation>
</comment>
<gene>
    <name evidence="10" type="ORF">FD09_GL002743</name>
</gene>
<keyword evidence="11" id="KW-1185">Reference proteome</keyword>
<dbReference type="Pfam" id="PF00005">
    <property type="entry name" value="ABC_tran"/>
    <property type="match status" value="1"/>
</dbReference>
<keyword evidence="5 7" id="KW-1133">Transmembrane helix</keyword>
<keyword evidence="2 7" id="KW-0812">Transmembrane</keyword>
<dbReference type="PROSITE" id="PS50929">
    <property type="entry name" value="ABC_TM1F"/>
    <property type="match status" value="1"/>
</dbReference>
<dbReference type="InterPro" id="IPR011527">
    <property type="entry name" value="ABC1_TM_dom"/>
</dbReference>
<feature type="transmembrane region" description="Helical" evidence="7">
    <location>
        <begin position="12"/>
        <end position="37"/>
    </location>
</feature>
<dbReference type="GO" id="GO:0016887">
    <property type="term" value="F:ATP hydrolysis activity"/>
    <property type="evidence" value="ECO:0007669"/>
    <property type="project" value="InterPro"/>
</dbReference>
<dbReference type="GO" id="GO:0005886">
    <property type="term" value="C:plasma membrane"/>
    <property type="evidence" value="ECO:0007669"/>
    <property type="project" value="UniProtKB-SubCell"/>
</dbReference>
<comment type="caution">
    <text evidence="10">The sequence shown here is derived from an EMBL/GenBank/DDBJ whole genome shotgun (WGS) entry which is preliminary data.</text>
</comment>
<protein>
    <recommendedName>
        <fullName evidence="12">ABC transporter ATP-binding protein</fullName>
    </recommendedName>
</protein>
<dbReference type="Gene3D" id="3.40.50.300">
    <property type="entry name" value="P-loop containing nucleotide triphosphate hydrolases"/>
    <property type="match status" value="1"/>
</dbReference>
<evidence type="ECO:0000256" key="4">
    <source>
        <dbReference type="ARBA" id="ARBA00022840"/>
    </source>
</evidence>
<dbReference type="EMBL" id="AZEC01000006">
    <property type="protein sequence ID" value="KRL12757.1"/>
    <property type="molecule type" value="Genomic_DNA"/>
</dbReference>
<dbReference type="RefSeq" id="WP_057820328.1">
    <property type="nucleotide sequence ID" value="NZ_AZEC01000006.1"/>
</dbReference>
<sequence length="538" mass="59652">MKKLISQFKFKISIIAILIALGTVLETGSSLVTAFAINRMISRQISQFFQFMILAALLSFAASGFAYFGRVLFVVVSQNMTHTIRKQYVRQLVSNYKPFSSVSSSDSVNTLTNDMQLLFQNTFTGYLGIFASCCNILFASIALISFNWMLLMATAVLAAIMILLPRIFKHKLSEATRAISTRNTGFISEATNWINGLTDLFWSKTINKVWPQIRQSSTDLENAYIHQAKVSQKVSLVESIMNMASQFILVVFGGILAIYRIITFGAAMSTGNLAFQAFNALLTMSDRLSLAMSGHAIVQEVDHIMNDEKQTDDQPTSADVIIKGNVDTIEAKNLSYRFSNSSKQLEFPDFHISRGEKVAVVGPSGGGKTTLLKLISGRLRNYNGLLRINDIDQQQIDFSNVTDYMDFMPQKPTVFRATLLENIELFQEGSKEQLQTAIQKANIASLIEKTPEGSLDSPAESISGGEAQRIALARIFYHNRKLVLVDEGTSSLDPQNAQLVVKSLTSDPELTVIFVTHTTDSGLLNQFDQIVRLTGTQQ</sequence>
<proteinExistence type="predicted"/>
<dbReference type="InterPro" id="IPR003593">
    <property type="entry name" value="AAA+_ATPase"/>
</dbReference>
<evidence type="ECO:0000256" key="1">
    <source>
        <dbReference type="ARBA" id="ARBA00004651"/>
    </source>
</evidence>
<feature type="domain" description="ABC transmembrane type-1" evidence="9">
    <location>
        <begin position="14"/>
        <end position="293"/>
    </location>
</feature>
<evidence type="ECO:0000256" key="6">
    <source>
        <dbReference type="ARBA" id="ARBA00023136"/>
    </source>
</evidence>
<evidence type="ECO:0000256" key="5">
    <source>
        <dbReference type="ARBA" id="ARBA00022989"/>
    </source>
</evidence>